<feature type="compositionally biased region" description="Low complexity" evidence="2">
    <location>
        <begin position="15"/>
        <end position="24"/>
    </location>
</feature>
<proteinExistence type="predicted"/>
<keyword evidence="5" id="KW-1185">Reference proteome</keyword>
<dbReference type="InterPro" id="IPR050834">
    <property type="entry name" value="Glycosyltransf_2"/>
</dbReference>
<dbReference type="PANTHER" id="PTHR43685:SF3">
    <property type="entry name" value="SLR2126 PROTEIN"/>
    <property type="match status" value="1"/>
</dbReference>
<evidence type="ECO:0000256" key="2">
    <source>
        <dbReference type="SAM" id="MobiDB-lite"/>
    </source>
</evidence>
<dbReference type="InterPro" id="IPR029044">
    <property type="entry name" value="Nucleotide-diphossugar_trans"/>
</dbReference>
<keyword evidence="4" id="KW-0328">Glycosyltransferase</keyword>
<dbReference type="Proteomes" id="UP000676079">
    <property type="component" value="Chromosome"/>
</dbReference>
<dbReference type="SUPFAM" id="SSF53448">
    <property type="entry name" value="Nucleotide-diphospho-sugar transferases"/>
    <property type="match status" value="1"/>
</dbReference>
<dbReference type="CDD" id="cd00761">
    <property type="entry name" value="Glyco_tranf_GTA_type"/>
    <property type="match status" value="1"/>
</dbReference>
<accession>A0ABX8BI63</accession>
<gene>
    <name evidence="4" type="ORF">KGD84_26680</name>
</gene>
<evidence type="ECO:0000313" key="4">
    <source>
        <dbReference type="EMBL" id="QUX21915.1"/>
    </source>
</evidence>
<feature type="region of interest" description="Disordered" evidence="2">
    <location>
        <begin position="1"/>
        <end position="29"/>
    </location>
</feature>
<dbReference type="EMBL" id="CP074133">
    <property type="protein sequence ID" value="QUX21915.1"/>
    <property type="molecule type" value="Genomic_DNA"/>
</dbReference>
<evidence type="ECO:0000313" key="5">
    <source>
        <dbReference type="Proteomes" id="UP000676079"/>
    </source>
</evidence>
<dbReference type="Pfam" id="PF00535">
    <property type="entry name" value="Glycos_transf_2"/>
    <property type="match status" value="1"/>
</dbReference>
<sequence length="531" mass="57573">MRGDAVTGVRSEGLPAGAARAPRPVVRRNDHTVLDPPALGEWSPVLGVSVVVPAFGGQEKLDLTLASLAAQGYPSSLTEVVVVDDGSAPALRLPELRPENTRLVPSLPGGWGPGHAVHSGVLASEGEVVLRLDADMVVFRDHLEAQMRWHHLADYLAVLGDTVFEEGPFHDLTPEGVRRMVLAAEWPRRRRENAARPAWIAELLEAVAGPAGAAHRAWEVFTGASFSVRRAFLEEAGGIDPALSLGEDSELGYRLAQRGAVFVPDPEAVGRHLGVPATEHDGPRVLRASRPAKEDRIPLMWSRRQAAWRSWRVPYAQIAVDTRGQGYDGVAAVVDGLLGGAPADIEVVLSGEWSKAGPGRHGMLDDPDLDVRLLKEYYRCEPRVRFCEGGFEPHPDAPFRLLVPAGFPVAPHALAVMAGIADRERAGLVLTRGGGPRLERTSAFARARLLGASPEDLDAVVADVWGTAEAERDAVAATGEAPEPPPSDWDRRLKKALRKAERAEEEADRWERRIRALTRGRWTGLTLWGTR</sequence>
<dbReference type="GO" id="GO:0016757">
    <property type="term" value="F:glycosyltransferase activity"/>
    <property type="evidence" value="ECO:0007669"/>
    <property type="project" value="UniProtKB-KW"/>
</dbReference>
<protein>
    <submittedName>
        <fullName evidence="4">Glycosyltransferase</fullName>
        <ecNumber evidence="4">2.4.-.-</ecNumber>
    </submittedName>
</protein>
<reference evidence="4 5" key="1">
    <citation type="submission" date="2021-05" db="EMBL/GenBank/DDBJ databases">
        <title>Direct Submission.</title>
        <authorList>
            <person name="Li K."/>
            <person name="Gao J."/>
        </authorList>
    </citation>
    <scope>NUCLEOTIDE SEQUENCE [LARGE SCALE GENOMIC DNA]</scope>
    <source>
        <strain evidence="4 5">Mg02</strain>
    </source>
</reference>
<feature type="coiled-coil region" evidence="1">
    <location>
        <begin position="493"/>
        <end position="520"/>
    </location>
</feature>
<keyword evidence="1" id="KW-0175">Coiled coil</keyword>
<dbReference type="EC" id="2.4.-.-" evidence="4"/>
<dbReference type="PANTHER" id="PTHR43685">
    <property type="entry name" value="GLYCOSYLTRANSFERASE"/>
    <property type="match status" value="1"/>
</dbReference>
<feature type="domain" description="Glycosyltransferase 2-like" evidence="3">
    <location>
        <begin position="49"/>
        <end position="168"/>
    </location>
</feature>
<name>A0ABX8BI63_9ACTN</name>
<keyword evidence="4" id="KW-0808">Transferase</keyword>
<evidence type="ECO:0000259" key="3">
    <source>
        <dbReference type="Pfam" id="PF00535"/>
    </source>
</evidence>
<dbReference type="Gene3D" id="3.90.550.10">
    <property type="entry name" value="Spore Coat Polysaccharide Biosynthesis Protein SpsA, Chain A"/>
    <property type="match status" value="1"/>
</dbReference>
<dbReference type="InterPro" id="IPR001173">
    <property type="entry name" value="Glyco_trans_2-like"/>
</dbReference>
<organism evidence="4 5">
    <name type="scientific">Nocardiopsis changdeensis</name>
    <dbReference type="NCBI Taxonomy" id="2831969"/>
    <lineage>
        <taxon>Bacteria</taxon>
        <taxon>Bacillati</taxon>
        <taxon>Actinomycetota</taxon>
        <taxon>Actinomycetes</taxon>
        <taxon>Streptosporangiales</taxon>
        <taxon>Nocardiopsidaceae</taxon>
        <taxon>Nocardiopsis</taxon>
    </lineage>
</organism>
<evidence type="ECO:0000256" key="1">
    <source>
        <dbReference type="SAM" id="Coils"/>
    </source>
</evidence>